<dbReference type="RefSeq" id="WP_262395230.1">
    <property type="nucleotide sequence ID" value="NZ_JACRTD010000004.1"/>
</dbReference>
<reference evidence="1" key="1">
    <citation type="submission" date="2020-08" db="EMBL/GenBank/DDBJ databases">
        <title>Genome public.</title>
        <authorList>
            <person name="Liu C."/>
            <person name="Sun Q."/>
        </authorList>
    </citation>
    <scope>NUCLEOTIDE SEQUENCE</scope>
    <source>
        <strain evidence="1">NSJ-64</strain>
    </source>
</reference>
<evidence type="ECO:0000313" key="1">
    <source>
        <dbReference type="EMBL" id="MBC8585451.1"/>
    </source>
</evidence>
<evidence type="ECO:0000313" key="2">
    <source>
        <dbReference type="Proteomes" id="UP000623678"/>
    </source>
</evidence>
<dbReference type="AlphaFoldDB" id="A0A926IHM9"/>
<dbReference type="EMBL" id="JACRTD010000004">
    <property type="protein sequence ID" value="MBC8585451.1"/>
    <property type="molecule type" value="Genomic_DNA"/>
</dbReference>
<accession>A0A926IHM9</accession>
<protein>
    <submittedName>
        <fullName evidence="1">NusG domain II-containing protein</fullName>
    </submittedName>
</protein>
<proteinExistence type="predicted"/>
<name>A0A926IHM9_9FIRM</name>
<sequence>MSGKLSNMGKWEIGLVAAAILLLAVWGLILYRPKQSDDDLIAVITTQSEETLRINLSQVDEPYEIDMEQKTGKPVHFQVEPGRIRFIDVSCPDQICVNTGWCDAPGERAVCMPNKTALVLYEAGQSPP</sequence>
<dbReference type="CDD" id="cd09846">
    <property type="entry name" value="DUF1312"/>
    <property type="match status" value="1"/>
</dbReference>
<organism evidence="1 2">
    <name type="scientific">Youxingia wuxianensis</name>
    <dbReference type="NCBI Taxonomy" id="2763678"/>
    <lineage>
        <taxon>Bacteria</taxon>
        <taxon>Bacillati</taxon>
        <taxon>Bacillota</taxon>
        <taxon>Clostridia</taxon>
        <taxon>Eubacteriales</taxon>
        <taxon>Oscillospiraceae</taxon>
        <taxon>Youxingia</taxon>
    </lineage>
</organism>
<comment type="caution">
    <text evidence="1">The sequence shown here is derived from an EMBL/GenBank/DDBJ whole genome shotgun (WGS) entry which is preliminary data.</text>
</comment>
<dbReference type="Pfam" id="PF07009">
    <property type="entry name" value="NusG_II"/>
    <property type="match status" value="1"/>
</dbReference>
<gene>
    <name evidence="1" type="ORF">H8705_07630</name>
</gene>
<dbReference type="Proteomes" id="UP000623678">
    <property type="component" value="Unassembled WGS sequence"/>
</dbReference>
<dbReference type="InterPro" id="IPR038690">
    <property type="entry name" value="NusG_2_sf"/>
</dbReference>
<dbReference type="Gene3D" id="2.60.320.10">
    <property type="entry name" value="N-utilization substance G protein NusG, insert domain"/>
    <property type="match status" value="1"/>
</dbReference>
<keyword evidence="2" id="KW-1185">Reference proteome</keyword>